<protein>
    <submittedName>
        <fullName evidence="5">Orn/DAP/Arg decarboxylase 2 N-terminal domain-containing protein</fullName>
    </submittedName>
</protein>
<dbReference type="GO" id="GO:0008836">
    <property type="term" value="F:diaminopimelate decarboxylase activity"/>
    <property type="evidence" value="ECO:0007669"/>
    <property type="project" value="TreeGrafter"/>
</dbReference>
<evidence type="ECO:0000256" key="1">
    <source>
        <dbReference type="ARBA" id="ARBA00001933"/>
    </source>
</evidence>
<feature type="domain" description="Orn/DAP/Arg decarboxylase 2 N-terminal" evidence="3">
    <location>
        <begin position="36"/>
        <end position="243"/>
    </location>
</feature>
<dbReference type="Pfam" id="PF02784">
    <property type="entry name" value="Orn_Arg_deC_N"/>
    <property type="match status" value="1"/>
</dbReference>
<evidence type="ECO:0000259" key="3">
    <source>
        <dbReference type="Pfam" id="PF02784"/>
    </source>
</evidence>
<accession>A0A914W2L6</accession>
<keyword evidence="4" id="KW-1185">Reference proteome</keyword>
<dbReference type="PANTHER" id="PTHR43727:SF2">
    <property type="entry name" value="GROUP IV DECARBOXYLASE"/>
    <property type="match status" value="1"/>
</dbReference>
<dbReference type="GO" id="GO:0009089">
    <property type="term" value="P:lysine biosynthetic process via diaminopimelate"/>
    <property type="evidence" value="ECO:0007669"/>
    <property type="project" value="TreeGrafter"/>
</dbReference>
<organism evidence="4 5">
    <name type="scientific">Plectus sambesii</name>
    <dbReference type="NCBI Taxonomy" id="2011161"/>
    <lineage>
        <taxon>Eukaryota</taxon>
        <taxon>Metazoa</taxon>
        <taxon>Ecdysozoa</taxon>
        <taxon>Nematoda</taxon>
        <taxon>Chromadorea</taxon>
        <taxon>Plectida</taxon>
        <taxon>Plectina</taxon>
        <taxon>Plectoidea</taxon>
        <taxon>Plectidae</taxon>
        <taxon>Plectus</taxon>
    </lineage>
</organism>
<dbReference type="InterPro" id="IPR029066">
    <property type="entry name" value="PLP-binding_barrel"/>
</dbReference>
<dbReference type="Proteomes" id="UP000887566">
    <property type="component" value="Unplaced"/>
</dbReference>
<dbReference type="PROSITE" id="PS00878">
    <property type="entry name" value="ODR_DC_2_1"/>
    <property type="match status" value="1"/>
</dbReference>
<dbReference type="InterPro" id="IPR000183">
    <property type="entry name" value="Orn/DAP/Arg_de-COase"/>
</dbReference>
<dbReference type="SUPFAM" id="SSF51419">
    <property type="entry name" value="PLP-binding barrel"/>
    <property type="match status" value="1"/>
</dbReference>
<reference evidence="5" key="1">
    <citation type="submission" date="2022-11" db="UniProtKB">
        <authorList>
            <consortium name="WormBaseParasite"/>
        </authorList>
    </citation>
    <scope>IDENTIFICATION</scope>
</reference>
<sequence>MTTVASRKPWWLGEKEALLRLAARTSPAFVYSKRAIVEAVTRLRQLSSVDRLFFAVKANHNDDVLRTVESLGVGFECVSLAELNHVQSLFHAIDADRLLFTPNFAPKVEYEAALSKGVHVTIDSPYPLEKWPELFAGRDIILRVDPGSGNGHHQFVHTAGKEAKFGADADDIEKIKHIADDIRCRVVGIHSHAGSGILDEKHWVDTTQHLYTVKQHFKSIHIVNIGGGLGIPQSNFEQNPINFTAFDAGLSKVGKASLRALLI</sequence>
<dbReference type="PRINTS" id="PR01179">
    <property type="entry name" value="ODADCRBXLASE"/>
</dbReference>
<name>A0A914W2L6_9BILA</name>
<evidence type="ECO:0000256" key="2">
    <source>
        <dbReference type="ARBA" id="ARBA00022898"/>
    </source>
</evidence>
<comment type="cofactor">
    <cofactor evidence="1">
        <name>pyridoxal 5'-phosphate</name>
        <dbReference type="ChEBI" id="CHEBI:597326"/>
    </cofactor>
</comment>
<dbReference type="AlphaFoldDB" id="A0A914W2L6"/>
<proteinExistence type="predicted"/>
<evidence type="ECO:0000313" key="5">
    <source>
        <dbReference type="WBParaSite" id="PSAMB.scaffold3091size19714.g20258.t1"/>
    </source>
</evidence>
<dbReference type="InterPro" id="IPR022644">
    <property type="entry name" value="De-COase2_N"/>
</dbReference>
<evidence type="ECO:0000313" key="4">
    <source>
        <dbReference type="Proteomes" id="UP000887566"/>
    </source>
</evidence>
<dbReference type="WBParaSite" id="PSAMB.scaffold3091size19714.g20258.t1">
    <property type="protein sequence ID" value="PSAMB.scaffold3091size19714.g20258.t1"/>
    <property type="gene ID" value="PSAMB.scaffold3091size19714.g20258"/>
</dbReference>
<keyword evidence="2" id="KW-0663">Pyridoxal phosphate</keyword>
<dbReference type="Gene3D" id="3.20.20.10">
    <property type="entry name" value="Alanine racemase"/>
    <property type="match status" value="1"/>
</dbReference>
<dbReference type="PANTHER" id="PTHR43727">
    <property type="entry name" value="DIAMINOPIMELATE DECARBOXYLASE"/>
    <property type="match status" value="1"/>
</dbReference>
<dbReference type="InterPro" id="IPR022653">
    <property type="entry name" value="De-COase2_pyr-phos_BS"/>
</dbReference>